<sequence length="169" mass="18849">MGGGGKEKSAEDDELALAKSAAWAWYQRGSAADCRSAREFEAWRKRINGSKPKPSRYRLEAMRRSGGSPSPVPSARSSSANSLLDTYEVERISNLLEYYIETTQKRFRSAEVETKSNQIKTQGKAKGGAWFIPSCRSSKHDVIESQQRLIRSRPAPEKGYSSRRAGRCA</sequence>
<feature type="region of interest" description="Disordered" evidence="1">
    <location>
        <begin position="48"/>
        <end position="81"/>
    </location>
</feature>
<evidence type="ECO:0000256" key="1">
    <source>
        <dbReference type="SAM" id="MobiDB-lite"/>
    </source>
</evidence>
<dbReference type="EMBL" id="AUSU01000641">
    <property type="protein sequence ID" value="EPS72929.1"/>
    <property type="molecule type" value="Genomic_DNA"/>
</dbReference>
<keyword evidence="3" id="KW-1185">Reference proteome</keyword>
<dbReference type="PANTHER" id="PTHR34665">
    <property type="entry name" value="DUF3741 DOMAIN-CONTAINING PROTEIN"/>
    <property type="match status" value="1"/>
</dbReference>
<dbReference type="AlphaFoldDB" id="S8CZL5"/>
<proteinExistence type="predicted"/>
<feature type="region of interest" description="Disordered" evidence="1">
    <location>
        <begin position="142"/>
        <end position="169"/>
    </location>
</feature>
<evidence type="ECO:0000313" key="3">
    <source>
        <dbReference type="Proteomes" id="UP000015453"/>
    </source>
</evidence>
<accession>S8CZL5</accession>
<dbReference type="Proteomes" id="UP000015453">
    <property type="component" value="Unassembled WGS sequence"/>
</dbReference>
<name>S8CZL5_9LAMI</name>
<dbReference type="OrthoDB" id="1880786at2759"/>
<reference evidence="2 3" key="1">
    <citation type="journal article" date="2013" name="BMC Genomics">
        <title>The miniature genome of a carnivorous plant Genlisea aurea contains a low number of genes and short non-coding sequences.</title>
        <authorList>
            <person name="Leushkin E.V."/>
            <person name="Sutormin R.A."/>
            <person name="Nabieva E.R."/>
            <person name="Penin A.A."/>
            <person name="Kondrashov A.S."/>
            <person name="Logacheva M.D."/>
        </authorList>
    </citation>
    <scope>NUCLEOTIDE SEQUENCE [LARGE SCALE GENOMIC DNA]</scope>
</reference>
<dbReference type="PANTHER" id="PTHR34665:SF4">
    <property type="entry name" value="DUF3741 DOMAIN-CONTAINING PROTEIN"/>
    <property type="match status" value="1"/>
</dbReference>
<feature type="compositionally biased region" description="Low complexity" evidence="1">
    <location>
        <begin position="64"/>
        <end position="81"/>
    </location>
</feature>
<organism evidence="2 3">
    <name type="scientific">Genlisea aurea</name>
    <dbReference type="NCBI Taxonomy" id="192259"/>
    <lineage>
        <taxon>Eukaryota</taxon>
        <taxon>Viridiplantae</taxon>
        <taxon>Streptophyta</taxon>
        <taxon>Embryophyta</taxon>
        <taxon>Tracheophyta</taxon>
        <taxon>Spermatophyta</taxon>
        <taxon>Magnoliopsida</taxon>
        <taxon>eudicotyledons</taxon>
        <taxon>Gunneridae</taxon>
        <taxon>Pentapetalae</taxon>
        <taxon>asterids</taxon>
        <taxon>lamiids</taxon>
        <taxon>Lamiales</taxon>
        <taxon>Lentibulariaceae</taxon>
        <taxon>Genlisea</taxon>
    </lineage>
</organism>
<comment type="caution">
    <text evidence="2">The sequence shown here is derived from an EMBL/GenBank/DDBJ whole genome shotgun (WGS) entry which is preliminary data.</text>
</comment>
<evidence type="ECO:0000313" key="2">
    <source>
        <dbReference type="EMBL" id="EPS72929.1"/>
    </source>
</evidence>
<protein>
    <submittedName>
        <fullName evidence="2">Uncharacterized protein</fullName>
    </submittedName>
</protein>
<gene>
    <name evidence="2" type="ORF">M569_01834</name>
</gene>